<sequence>MSDFDFVDDAVILSETLEVLVTDLEVLHKEMKCLGLSMSWTKAKVNVQDFWNLLGDNILYSLCILMVRTVRPYTASLILAGVQSCSDSDGELIQHFCLAYGVVDSTTGVPGIVSICID</sequence>
<evidence type="ECO:0008006" key="3">
    <source>
        <dbReference type="Google" id="ProtNLM"/>
    </source>
</evidence>
<keyword evidence="2" id="KW-1185">Reference proteome</keyword>
<evidence type="ECO:0000313" key="1">
    <source>
        <dbReference type="EMBL" id="KAK3881819.1"/>
    </source>
</evidence>
<organism evidence="1 2">
    <name type="scientific">Petrolisthes cinctipes</name>
    <name type="common">Flat porcelain crab</name>
    <dbReference type="NCBI Taxonomy" id="88211"/>
    <lineage>
        <taxon>Eukaryota</taxon>
        <taxon>Metazoa</taxon>
        <taxon>Ecdysozoa</taxon>
        <taxon>Arthropoda</taxon>
        <taxon>Crustacea</taxon>
        <taxon>Multicrustacea</taxon>
        <taxon>Malacostraca</taxon>
        <taxon>Eumalacostraca</taxon>
        <taxon>Eucarida</taxon>
        <taxon>Decapoda</taxon>
        <taxon>Pleocyemata</taxon>
        <taxon>Anomura</taxon>
        <taxon>Galatheoidea</taxon>
        <taxon>Porcellanidae</taxon>
        <taxon>Petrolisthes</taxon>
    </lineage>
</organism>
<accession>A0AAE1FWC1</accession>
<name>A0AAE1FWC1_PETCI</name>
<reference evidence="1" key="1">
    <citation type="submission" date="2023-10" db="EMBL/GenBank/DDBJ databases">
        <title>Genome assemblies of two species of porcelain crab, Petrolisthes cinctipes and Petrolisthes manimaculis (Anomura: Porcellanidae).</title>
        <authorList>
            <person name="Angst P."/>
        </authorList>
    </citation>
    <scope>NUCLEOTIDE SEQUENCE</scope>
    <source>
        <strain evidence="1">PB745_01</strain>
        <tissue evidence="1">Gill</tissue>
    </source>
</reference>
<protein>
    <recommendedName>
        <fullName evidence="3">Reverse transcriptase domain-containing protein</fullName>
    </recommendedName>
</protein>
<dbReference type="Proteomes" id="UP001286313">
    <property type="component" value="Unassembled WGS sequence"/>
</dbReference>
<dbReference type="AlphaFoldDB" id="A0AAE1FWC1"/>
<comment type="caution">
    <text evidence="1">The sequence shown here is derived from an EMBL/GenBank/DDBJ whole genome shotgun (WGS) entry which is preliminary data.</text>
</comment>
<proteinExistence type="predicted"/>
<gene>
    <name evidence="1" type="ORF">Pcinc_013772</name>
</gene>
<dbReference type="EMBL" id="JAWQEG010001174">
    <property type="protein sequence ID" value="KAK3881819.1"/>
    <property type="molecule type" value="Genomic_DNA"/>
</dbReference>
<evidence type="ECO:0000313" key="2">
    <source>
        <dbReference type="Proteomes" id="UP001286313"/>
    </source>
</evidence>